<dbReference type="GeneTree" id="ENSGT00950000182900"/>
<feature type="compositionally biased region" description="Basic and acidic residues" evidence="4">
    <location>
        <begin position="287"/>
        <end position="302"/>
    </location>
</feature>
<organism evidence="5 6">
    <name type="scientific">Sander lucioperca</name>
    <name type="common">Pike-perch</name>
    <name type="synonym">Perca lucioperca</name>
    <dbReference type="NCBI Taxonomy" id="283035"/>
    <lineage>
        <taxon>Eukaryota</taxon>
        <taxon>Metazoa</taxon>
        <taxon>Chordata</taxon>
        <taxon>Craniata</taxon>
        <taxon>Vertebrata</taxon>
        <taxon>Euteleostomi</taxon>
        <taxon>Actinopterygii</taxon>
        <taxon>Neopterygii</taxon>
        <taxon>Teleostei</taxon>
        <taxon>Neoteleostei</taxon>
        <taxon>Acanthomorphata</taxon>
        <taxon>Eupercaria</taxon>
        <taxon>Perciformes</taxon>
        <taxon>Percoidei</taxon>
        <taxon>Percidae</taxon>
        <taxon>Luciopercinae</taxon>
        <taxon>Sander</taxon>
    </lineage>
</organism>
<feature type="compositionally biased region" description="Basic and acidic residues" evidence="4">
    <location>
        <begin position="937"/>
        <end position="947"/>
    </location>
</feature>
<reference evidence="5" key="2">
    <citation type="submission" date="2025-09" db="UniProtKB">
        <authorList>
            <consortium name="Ensembl"/>
        </authorList>
    </citation>
    <scope>IDENTIFICATION</scope>
</reference>
<dbReference type="InterPro" id="IPR001680">
    <property type="entry name" value="WD40_rpt"/>
</dbReference>
<dbReference type="Pfam" id="PF00400">
    <property type="entry name" value="WD40"/>
    <property type="match status" value="3"/>
</dbReference>
<keyword evidence="2" id="KW-0677">Repeat</keyword>
<dbReference type="Proteomes" id="UP000694568">
    <property type="component" value="Unplaced"/>
</dbReference>
<evidence type="ECO:0000313" key="6">
    <source>
        <dbReference type="Proteomes" id="UP000694568"/>
    </source>
</evidence>
<feature type="compositionally biased region" description="Polar residues" evidence="4">
    <location>
        <begin position="358"/>
        <end position="367"/>
    </location>
</feature>
<dbReference type="PANTHER" id="PTHR15574:SF39">
    <property type="entry name" value="DDB1- AND CUL4-ASSOCIATED FACTOR 6"/>
    <property type="match status" value="1"/>
</dbReference>
<evidence type="ECO:0000256" key="3">
    <source>
        <dbReference type="PROSITE-ProRule" id="PRU00221"/>
    </source>
</evidence>
<feature type="region of interest" description="Disordered" evidence="4">
    <location>
        <begin position="287"/>
        <end position="339"/>
    </location>
</feature>
<dbReference type="PANTHER" id="PTHR15574">
    <property type="entry name" value="WD REPEAT DOMAIN-CONTAINING FAMILY"/>
    <property type="match status" value="1"/>
</dbReference>
<keyword evidence="1 3" id="KW-0853">WD repeat</keyword>
<feature type="compositionally biased region" description="Low complexity" evidence="4">
    <location>
        <begin position="565"/>
        <end position="589"/>
    </location>
</feature>
<feature type="compositionally biased region" description="Low complexity" evidence="4">
    <location>
        <begin position="406"/>
        <end position="462"/>
    </location>
</feature>
<protein>
    <submittedName>
        <fullName evidence="5">Ddb1 and cul4 associated factor 6</fullName>
    </submittedName>
</protein>
<dbReference type="Gene3D" id="2.130.10.10">
    <property type="entry name" value="YVTN repeat-like/Quinoprotein amine dehydrogenase"/>
    <property type="match status" value="2"/>
</dbReference>
<evidence type="ECO:0000313" key="5">
    <source>
        <dbReference type="Ensembl" id="ENSSLUP00000035879.1"/>
    </source>
</evidence>
<dbReference type="Ensembl" id="ENSSLUT00000036991.1">
    <property type="protein sequence ID" value="ENSSLUP00000035879.1"/>
    <property type="gene ID" value="ENSSLUG00000015972.1"/>
</dbReference>
<dbReference type="InterPro" id="IPR045151">
    <property type="entry name" value="DCAF8"/>
</dbReference>
<evidence type="ECO:0000256" key="4">
    <source>
        <dbReference type="SAM" id="MobiDB-lite"/>
    </source>
</evidence>
<dbReference type="FunFam" id="2.130.10.10:FF:000045">
    <property type="entry name" value="DDB1- and CUL4-associated factor 6 isoform X2"/>
    <property type="match status" value="1"/>
</dbReference>
<dbReference type="AlphaFoldDB" id="A0A8C9Z9K1"/>
<dbReference type="SMART" id="SM00320">
    <property type="entry name" value="WD40"/>
    <property type="match status" value="7"/>
</dbReference>
<dbReference type="PROSITE" id="PS50096">
    <property type="entry name" value="IQ"/>
    <property type="match status" value="1"/>
</dbReference>
<feature type="region of interest" description="Disordered" evidence="4">
    <location>
        <begin position="353"/>
        <end position="495"/>
    </location>
</feature>
<feature type="repeat" description="WD" evidence="3">
    <location>
        <begin position="47"/>
        <end position="77"/>
    </location>
</feature>
<sequence>MVTMSCSGNLVWDVNKRLIGYNEPNTIRTNYLGRREFVQRLKLEGTLNVHDGCVNTISWNDTGEYLLSGSDDTFLVISNPYNKKVKKSIRSGHRANIFSAKFMPHTNDQEIISCSGDGIIYYTNTEKSPEHNRQCQFTCHYGTAYEIMTVPNDPYTFLSCGEDGTVRWFDLRTKTSCTKEDCKDDILINCRRAATSISISPLVPYYLAVGCSDSSVRIYDRRMLGTRATGNYMGRGTTGMCVRFVPAHLSNKSCRVTSLCYSEDGQEVLVSYSSDYIYLFNPKDDQARELKGPSEERREELRQPPVKRLRLRGDWSDTGPRARPESERERDGEQSPNVSLMQRMSDMLSRWFEEASEAQGSRGTRPQTRARGTAVGPEGASNTPAAPAVGSSQESSVPERPVGSNGPEVPAGPVAAAATMPKSTSSSSSGSSSTVTAPPPSSSSSVESSAPSSSPLTSSPDSQQRSQADTAGTSTPTPTPTPETTLSEYGPNRLPISIVCRRLQRLLRLGDPPGQGQRAARSSSSSSSSAAPERQSERAATTAAAAEMHPPTGAAEAAGSPPDQPASVPVSTSAPTTSTSSGTSRPSAAEPVLSLHYSSEGTTTSTIKLDFTDEWSSSTSSSLGSGGPKISEAVAAHSRESLSTEISVSEQPPSVSSGQQIVTAASTEPPCGASCSSAAGSSSAQAPAAGSSQGDTVASSAVERSQLEGMEDTSGGCRRAEPRAEGEEGQSQPARANQDSDDSDDDPILIPSTRFRGQGQRLNSRGSAVGDRMIRRSAAARIQELFRRRKERREMEESETQNIRRPSVKMVYKGHRNSRTMIKESCFWGNNFVMSGSDCGHIFIWDRHTAEHLMLLEADNHVVNCLQPHPYDPILASSGIDYDIKIWSPLEQSASFNRVLANEVITRNELMLEETRNTITVPASFMLRMLASLNHIRSDRPEGDRSEGSGQENEDEQ</sequence>
<dbReference type="GO" id="GO:0080008">
    <property type="term" value="C:Cul4-RING E3 ubiquitin ligase complex"/>
    <property type="evidence" value="ECO:0007669"/>
    <property type="project" value="TreeGrafter"/>
</dbReference>
<dbReference type="PROSITE" id="PS50082">
    <property type="entry name" value="WD_REPEATS_2"/>
    <property type="match status" value="2"/>
</dbReference>
<dbReference type="GO" id="GO:0005737">
    <property type="term" value="C:cytoplasm"/>
    <property type="evidence" value="ECO:0007669"/>
    <property type="project" value="TreeGrafter"/>
</dbReference>
<dbReference type="RefSeq" id="XP_031150713.1">
    <property type="nucleotide sequence ID" value="XM_031294853.2"/>
</dbReference>
<dbReference type="InterPro" id="IPR036322">
    <property type="entry name" value="WD40_repeat_dom_sf"/>
</dbReference>
<reference evidence="5" key="1">
    <citation type="submission" date="2025-08" db="UniProtKB">
        <authorList>
            <consortium name="Ensembl"/>
        </authorList>
    </citation>
    <scope>IDENTIFICATION</scope>
</reference>
<feature type="repeat" description="WD" evidence="3">
    <location>
        <begin position="856"/>
        <end position="888"/>
    </location>
</feature>
<feature type="compositionally biased region" description="Polar residues" evidence="4">
    <location>
        <begin position="596"/>
        <end position="607"/>
    </location>
</feature>
<dbReference type="InterPro" id="IPR015943">
    <property type="entry name" value="WD40/YVTN_repeat-like_dom_sf"/>
</dbReference>
<feature type="region of interest" description="Disordered" evidence="4">
    <location>
        <begin position="507"/>
        <end position="770"/>
    </location>
</feature>
<feature type="compositionally biased region" description="Basic and acidic residues" evidence="4">
    <location>
        <begin position="311"/>
        <end position="333"/>
    </location>
</feature>
<feature type="compositionally biased region" description="Polar residues" evidence="4">
    <location>
        <begin position="643"/>
        <end position="666"/>
    </location>
</feature>
<keyword evidence="6" id="KW-1185">Reference proteome</keyword>
<dbReference type="GO" id="GO:0045944">
    <property type="term" value="P:positive regulation of transcription by RNA polymerase II"/>
    <property type="evidence" value="ECO:0007669"/>
    <property type="project" value="TreeGrafter"/>
</dbReference>
<feature type="region of interest" description="Disordered" evidence="4">
    <location>
        <begin position="937"/>
        <end position="957"/>
    </location>
</feature>
<feature type="compositionally biased region" description="Low complexity" evidence="4">
    <location>
        <begin position="670"/>
        <end position="694"/>
    </location>
</feature>
<evidence type="ECO:0000256" key="2">
    <source>
        <dbReference type="ARBA" id="ARBA00022737"/>
    </source>
</evidence>
<dbReference type="GeneID" id="116046491"/>
<feature type="compositionally biased region" description="Low complexity" evidence="4">
    <location>
        <begin position="517"/>
        <end position="546"/>
    </location>
</feature>
<gene>
    <name evidence="5" type="primary">dcaf6</name>
</gene>
<dbReference type="SUPFAM" id="SSF50978">
    <property type="entry name" value="WD40 repeat-like"/>
    <property type="match status" value="1"/>
</dbReference>
<proteinExistence type="predicted"/>
<feature type="compositionally biased region" description="Polar residues" evidence="4">
    <location>
        <begin position="380"/>
        <end position="396"/>
    </location>
</feature>
<name>A0A8C9Z9K1_SANLU</name>
<feature type="compositionally biased region" description="Polar residues" evidence="4">
    <location>
        <begin position="463"/>
        <end position="472"/>
    </location>
</feature>
<accession>A0A8C9Z9K1</accession>
<evidence type="ECO:0000256" key="1">
    <source>
        <dbReference type="ARBA" id="ARBA00022574"/>
    </source>
</evidence>
<dbReference type="CTD" id="55827"/>